<dbReference type="PANTHER" id="PTHR35561:SF1">
    <property type="entry name" value="RNA 2',3'-CYCLIC PHOSPHODIESTERASE"/>
    <property type="match status" value="1"/>
</dbReference>
<proteinExistence type="inferred from homology"/>
<dbReference type="SUPFAM" id="SSF55144">
    <property type="entry name" value="LigT-like"/>
    <property type="match status" value="1"/>
</dbReference>
<dbReference type="Gene3D" id="3.90.1140.10">
    <property type="entry name" value="Cyclic phosphodiesterase"/>
    <property type="match status" value="1"/>
</dbReference>
<evidence type="ECO:0000313" key="4">
    <source>
        <dbReference type="Proteomes" id="UP000280346"/>
    </source>
</evidence>
<dbReference type="GO" id="GO:0004113">
    <property type="term" value="F:2',3'-cyclic-nucleotide 3'-phosphodiesterase activity"/>
    <property type="evidence" value="ECO:0007669"/>
    <property type="project" value="InterPro"/>
</dbReference>
<dbReference type="PANTHER" id="PTHR35561">
    <property type="entry name" value="RNA 2',3'-CYCLIC PHOSPHODIESTERASE"/>
    <property type="match status" value="1"/>
</dbReference>
<accession>A0A433JBC4</accession>
<dbReference type="InterPro" id="IPR009097">
    <property type="entry name" value="Cyclic_Pdiesterase"/>
</dbReference>
<comment type="caution">
    <text evidence="3">The sequence shown here is derived from an EMBL/GenBank/DDBJ whole genome shotgun (WGS) entry which is preliminary data.</text>
</comment>
<reference evidence="3 4" key="1">
    <citation type="submission" date="2018-12" db="EMBL/GenBank/DDBJ databases">
        <authorList>
            <person name="Yang Y."/>
        </authorList>
    </citation>
    <scope>NUCLEOTIDE SEQUENCE [LARGE SCALE GENOMIC DNA]</scope>
    <source>
        <strain evidence="3 4">GSF71</strain>
    </source>
</reference>
<dbReference type="EMBL" id="RZIJ01000005">
    <property type="protein sequence ID" value="RUQ73768.1"/>
    <property type="molecule type" value="Genomic_DNA"/>
</dbReference>
<evidence type="ECO:0000313" key="3">
    <source>
        <dbReference type="EMBL" id="RUQ73768.1"/>
    </source>
</evidence>
<feature type="short sequence motif" description="HXTX 1" evidence="2">
    <location>
        <begin position="37"/>
        <end position="40"/>
    </location>
</feature>
<sequence length="189" mass="20438">MIRLFVALDVTDAVRQRLAGLSGGVPGARWMDPESLHLTLRFIGEVPEDQAIDIDEALAGLRAPPFELMLDGVGVFGTGRRARVLWAGVERNEALNHLQAKVESALVRCGLPAEERRFTPHITLARLKDPAQERLGRFLTDRGMFRAGPMPVDHVTLYRSHLGNGGSVYEALGEYPLGATLGAGSASGT</sequence>
<gene>
    <name evidence="3" type="primary">thpR</name>
    <name evidence="3" type="ORF">EJ913_08925</name>
</gene>
<dbReference type="Proteomes" id="UP000280346">
    <property type="component" value="Unassembled WGS sequence"/>
</dbReference>
<dbReference type="OrthoDB" id="9793819at2"/>
<evidence type="ECO:0000256" key="2">
    <source>
        <dbReference type="HAMAP-Rule" id="MF_01940"/>
    </source>
</evidence>
<dbReference type="InterPro" id="IPR004175">
    <property type="entry name" value="RNA_CPDase"/>
</dbReference>
<dbReference type="Pfam" id="PF13563">
    <property type="entry name" value="2_5_RNA_ligase2"/>
    <property type="match status" value="1"/>
</dbReference>
<comment type="function">
    <text evidence="2">Hydrolyzes RNA 2',3'-cyclic phosphodiester to an RNA 2'-phosphomonoester.</text>
</comment>
<protein>
    <recommendedName>
        <fullName evidence="2">RNA 2',3'-cyclic phosphodiesterase</fullName>
        <shortName evidence="2">RNA 2',3'-CPDase</shortName>
        <ecNumber evidence="2">3.1.4.58</ecNumber>
    </recommendedName>
</protein>
<keyword evidence="1 2" id="KW-0378">Hydrolase</keyword>
<evidence type="ECO:0000256" key="1">
    <source>
        <dbReference type="ARBA" id="ARBA00022801"/>
    </source>
</evidence>
<comment type="similarity">
    <text evidence="2">Belongs to the 2H phosphoesterase superfamily. ThpR family.</text>
</comment>
<dbReference type="HAMAP" id="MF_01940">
    <property type="entry name" value="RNA_CPDase"/>
    <property type="match status" value="1"/>
</dbReference>
<comment type="catalytic activity">
    <reaction evidence="2">
        <text>a 3'-end 2',3'-cyclophospho-ribonucleotide-RNA + H2O = a 3'-end 2'-phospho-ribonucleotide-RNA + H(+)</text>
        <dbReference type="Rhea" id="RHEA:11828"/>
        <dbReference type="Rhea" id="RHEA-COMP:10464"/>
        <dbReference type="Rhea" id="RHEA-COMP:17353"/>
        <dbReference type="ChEBI" id="CHEBI:15377"/>
        <dbReference type="ChEBI" id="CHEBI:15378"/>
        <dbReference type="ChEBI" id="CHEBI:83064"/>
        <dbReference type="ChEBI" id="CHEBI:173113"/>
        <dbReference type="EC" id="3.1.4.58"/>
    </reaction>
</comment>
<feature type="active site" description="Proton acceptor" evidence="2">
    <location>
        <position position="121"/>
    </location>
</feature>
<name>A0A433JBC4_9PROT</name>
<keyword evidence="4" id="KW-1185">Reference proteome</keyword>
<dbReference type="RefSeq" id="WP_126996890.1">
    <property type="nucleotide sequence ID" value="NZ_JBNPXW010000004.1"/>
</dbReference>
<dbReference type="GO" id="GO:0008664">
    <property type="term" value="F:RNA 2',3'-cyclic 3'-phosphodiesterase activity"/>
    <property type="evidence" value="ECO:0007669"/>
    <property type="project" value="UniProtKB-EC"/>
</dbReference>
<dbReference type="EC" id="3.1.4.58" evidence="2"/>
<dbReference type="NCBIfam" id="TIGR02258">
    <property type="entry name" value="2_5_ligase"/>
    <property type="match status" value="1"/>
</dbReference>
<organism evidence="3 4">
    <name type="scientific">Azospirillum doebereinerae</name>
    <dbReference type="NCBI Taxonomy" id="92933"/>
    <lineage>
        <taxon>Bacteria</taxon>
        <taxon>Pseudomonadati</taxon>
        <taxon>Pseudomonadota</taxon>
        <taxon>Alphaproteobacteria</taxon>
        <taxon>Rhodospirillales</taxon>
        <taxon>Azospirillaceae</taxon>
        <taxon>Azospirillum</taxon>
    </lineage>
</organism>
<feature type="active site" description="Proton donor" evidence="2">
    <location>
        <position position="37"/>
    </location>
</feature>
<dbReference type="AlphaFoldDB" id="A0A433JBC4"/>
<feature type="short sequence motif" description="HXTX 2" evidence="2">
    <location>
        <begin position="121"/>
        <end position="124"/>
    </location>
</feature>